<evidence type="ECO:0000313" key="1">
    <source>
        <dbReference type="EMBL" id="MBC8176294.1"/>
    </source>
</evidence>
<dbReference type="Proteomes" id="UP000650524">
    <property type="component" value="Unassembled WGS sequence"/>
</dbReference>
<dbReference type="EMBL" id="JACNJD010000124">
    <property type="protein sequence ID" value="MBC8176294.1"/>
    <property type="molecule type" value="Genomic_DNA"/>
</dbReference>
<comment type="caution">
    <text evidence="1">The sequence shown here is derived from an EMBL/GenBank/DDBJ whole genome shotgun (WGS) entry which is preliminary data.</text>
</comment>
<dbReference type="AlphaFoldDB" id="A0A8J6MZH7"/>
<reference evidence="1 2" key="1">
    <citation type="submission" date="2020-08" db="EMBL/GenBank/DDBJ databases">
        <title>Bridging the membrane lipid divide: bacteria of the FCB group superphylum have the potential to synthesize archaeal ether lipids.</title>
        <authorList>
            <person name="Villanueva L."/>
            <person name="Von Meijenfeldt F.A.B."/>
            <person name="Westbye A.B."/>
            <person name="Yadav S."/>
            <person name="Hopmans E.C."/>
            <person name="Dutilh B.E."/>
            <person name="Sinninghe Damste J.S."/>
        </authorList>
    </citation>
    <scope>NUCLEOTIDE SEQUENCE [LARGE SCALE GENOMIC DNA]</scope>
    <source>
        <strain evidence="1">NIOZ-UU27</strain>
    </source>
</reference>
<proteinExistence type="predicted"/>
<sequence>MERKRLFEAGDTVATFTGQAGIVISEEVFAKISKNLKEGRRPGHYFAPGCCHNPDYVIQIPVLFEDGTYDVMRAMNIKRTTGLPEEKKSYLLNLIHDQKG</sequence>
<organism evidence="1 2">
    <name type="scientific">Candidatus Desulfacyla euxinica</name>
    <dbReference type="NCBI Taxonomy" id="2841693"/>
    <lineage>
        <taxon>Bacteria</taxon>
        <taxon>Deltaproteobacteria</taxon>
        <taxon>Candidatus Desulfacyla</taxon>
    </lineage>
</organism>
<protein>
    <submittedName>
        <fullName evidence="1">Uncharacterized protein</fullName>
    </submittedName>
</protein>
<accession>A0A8J6MZH7</accession>
<name>A0A8J6MZH7_9DELT</name>
<gene>
    <name evidence="1" type="ORF">H8E19_02730</name>
</gene>
<evidence type="ECO:0000313" key="2">
    <source>
        <dbReference type="Proteomes" id="UP000650524"/>
    </source>
</evidence>